<sequence>MRVSVVHGSQRNGNTEKTIEIVKEKLNSFGEHEFIDFYLPKDLPSFCSGCFLCLDKGNYGGEYCPHAKHTHPILEAMKSSDGLIIASPVYSLAETGQVKVFLDHFGCIFMSHRPLAEMFSKTALIISTTAGTGTKHVIKPIERSLSYWGIPKVYKCGLTLWEKNWSEMPSEKQAKYRVRLENKASDFHYSMERKNKRIPLKMRILFRMFRNLMNSYPDGHQDKEYWREKGWLQEKRPWKDTLINSNIESI</sequence>
<keyword evidence="3" id="KW-1185">Reference proteome</keyword>
<dbReference type="KEGG" id="gfe:Gferi_04770"/>
<dbReference type="PANTHER" id="PTHR43741:SF4">
    <property type="entry name" value="FMN-DEPENDENT NADH:QUINONE OXIDOREDUCTASE"/>
    <property type="match status" value="1"/>
</dbReference>
<dbReference type="GO" id="GO:0016491">
    <property type="term" value="F:oxidoreductase activity"/>
    <property type="evidence" value="ECO:0007669"/>
    <property type="project" value="InterPro"/>
</dbReference>
<gene>
    <name evidence="2" type="ORF">Gferi_04770</name>
</gene>
<dbReference type="InterPro" id="IPR005025">
    <property type="entry name" value="FMN_Rdtase-like_dom"/>
</dbReference>
<protein>
    <submittedName>
        <fullName evidence="2">Flavin reductase</fullName>
    </submittedName>
</protein>
<evidence type="ECO:0000313" key="2">
    <source>
        <dbReference type="EMBL" id="AOT68926.1"/>
    </source>
</evidence>
<accession>A0A1D8GDF3</accession>
<dbReference type="Pfam" id="PF03358">
    <property type="entry name" value="FMN_red"/>
    <property type="match status" value="1"/>
</dbReference>
<dbReference type="EMBL" id="CP017269">
    <property type="protein sequence ID" value="AOT68926.1"/>
    <property type="molecule type" value="Genomic_DNA"/>
</dbReference>
<feature type="domain" description="NADPH-dependent FMN reductase-like" evidence="1">
    <location>
        <begin position="1"/>
        <end position="135"/>
    </location>
</feature>
<evidence type="ECO:0000313" key="3">
    <source>
        <dbReference type="Proteomes" id="UP000095743"/>
    </source>
</evidence>
<proteinExistence type="predicted"/>
<dbReference type="AlphaFoldDB" id="A0A1D8GDF3"/>
<dbReference type="Gene3D" id="3.40.50.360">
    <property type="match status" value="1"/>
</dbReference>
<evidence type="ECO:0000259" key="1">
    <source>
        <dbReference type="Pfam" id="PF03358"/>
    </source>
</evidence>
<organism evidence="2 3">
    <name type="scientific">Geosporobacter ferrireducens</name>
    <dbReference type="NCBI Taxonomy" id="1424294"/>
    <lineage>
        <taxon>Bacteria</taxon>
        <taxon>Bacillati</taxon>
        <taxon>Bacillota</taxon>
        <taxon>Clostridia</taxon>
        <taxon>Peptostreptococcales</taxon>
        <taxon>Thermotaleaceae</taxon>
        <taxon>Geosporobacter</taxon>
    </lineage>
</organism>
<dbReference type="PANTHER" id="PTHR43741">
    <property type="entry name" value="FMN-DEPENDENT NADH-AZOREDUCTASE 1"/>
    <property type="match status" value="1"/>
</dbReference>
<dbReference type="RefSeq" id="WP_069974492.1">
    <property type="nucleotide sequence ID" value="NZ_CP017269.1"/>
</dbReference>
<dbReference type="STRING" id="1424294.Gferi_04770"/>
<reference evidence="2 3" key="1">
    <citation type="submission" date="2016-09" db="EMBL/GenBank/DDBJ databases">
        <title>Genomic analysis reveals versatility of anaerobic energy metabolism of Geosporobacter ferrireducens IRF9 of phylum Firmicutes.</title>
        <authorList>
            <person name="Kim S.-J."/>
        </authorList>
    </citation>
    <scope>NUCLEOTIDE SEQUENCE [LARGE SCALE GENOMIC DNA]</scope>
    <source>
        <strain evidence="2 3">IRF9</strain>
    </source>
</reference>
<dbReference type="SUPFAM" id="SSF52218">
    <property type="entry name" value="Flavoproteins"/>
    <property type="match status" value="1"/>
</dbReference>
<dbReference type="InterPro" id="IPR050104">
    <property type="entry name" value="FMN-dep_NADH:Q_OxRdtase_AzoR1"/>
</dbReference>
<name>A0A1D8GDF3_9FIRM</name>
<dbReference type="Proteomes" id="UP000095743">
    <property type="component" value="Chromosome"/>
</dbReference>
<dbReference type="OrthoDB" id="3789967at2"/>
<dbReference type="InterPro" id="IPR029039">
    <property type="entry name" value="Flavoprotein-like_sf"/>
</dbReference>